<keyword evidence="3" id="KW-1185">Reference proteome</keyword>
<accession>A0ABW9YUM1</accession>
<evidence type="ECO:0000313" key="3">
    <source>
        <dbReference type="Proteomes" id="UP000818323"/>
    </source>
</evidence>
<sequence length="135" mass="15319">MGYFIPEDVGTTIRGGLSKTKVLAIWERHKGVCVNCGRPIDGARDKWFCEHIRALELGGTDTEDNLGPAHWECKRDKDAEDHARAAEAKREKCVHLGIKDPHRKPLPFGRNSNFKRRFDGTIVDRRTGQVIRGTR</sequence>
<dbReference type="Pfam" id="PF01844">
    <property type="entry name" value="HNH"/>
    <property type="match status" value="1"/>
</dbReference>
<comment type="caution">
    <text evidence="2">The sequence shown here is derived from an EMBL/GenBank/DDBJ whole genome shotgun (WGS) entry which is preliminary data.</text>
</comment>
<evidence type="ECO:0000313" key="2">
    <source>
        <dbReference type="EMBL" id="NBJ24087.1"/>
    </source>
</evidence>
<gene>
    <name evidence="2" type="ORF">GR303_06925</name>
</gene>
<organism evidence="2 3">
    <name type="scientific">Microvirga arsenatis</name>
    <dbReference type="NCBI Taxonomy" id="2692265"/>
    <lineage>
        <taxon>Bacteria</taxon>
        <taxon>Pseudomonadati</taxon>
        <taxon>Pseudomonadota</taxon>
        <taxon>Alphaproteobacteria</taxon>
        <taxon>Hyphomicrobiales</taxon>
        <taxon>Methylobacteriaceae</taxon>
        <taxon>Microvirga</taxon>
    </lineage>
</organism>
<dbReference type="InterPro" id="IPR002711">
    <property type="entry name" value="HNH"/>
</dbReference>
<dbReference type="SMART" id="SM00507">
    <property type="entry name" value="HNHc"/>
    <property type="match status" value="1"/>
</dbReference>
<evidence type="ECO:0000259" key="1">
    <source>
        <dbReference type="SMART" id="SM00507"/>
    </source>
</evidence>
<dbReference type="EMBL" id="JAAAXJ010000003">
    <property type="protein sequence ID" value="NBJ24087.1"/>
    <property type="molecule type" value="Genomic_DNA"/>
</dbReference>
<name>A0ABW9YUM1_9HYPH</name>
<dbReference type="InterPro" id="IPR003615">
    <property type="entry name" value="HNH_nuc"/>
</dbReference>
<dbReference type="Gene3D" id="1.10.30.50">
    <property type="match status" value="1"/>
</dbReference>
<feature type="domain" description="HNH nuclease" evidence="1">
    <location>
        <begin position="20"/>
        <end position="75"/>
    </location>
</feature>
<reference evidence="2 3" key="1">
    <citation type="submission" date="2020-01" db="EMBL/GenBank/DDBJ databases">
        <title>Microvirga sp. nov., an arsenate reduction bacterium isolated from Tibet hotspring sediments.</title>
        <authorList>
            <person name="Yuan C.-G."/>
        </authorList>
    </citation>
    <scope>NUCLEOTIDE SEQUENCE [LARGE SCALE GENOMIC DNA]</scope>
    <source>
        <strain evidence="2 3">SYSU G3D203</strain>
    </source>
</reference>
<dbReference type="Proteomes" id="UP000818323">
    <property type="component" value="Unassembled WGS sequence"/>
</dbReference>
<dbReference type="CDD" id="cd00085">
    <property type="entry name" value="HNHc"/>
    <property type="match status" value="1"/>
</dbReference>
<proteinExistence type="predicted"/>
<protein>
    <recommendedName>
        <fullName evidence="1">HNH nuclease domain-containing protein</fullName>
    </recommendedName>
</protein>
<dbReference type="RefSeq" id="WP_161725952.1">
    <property type="nucleotide sequence ID" value="NZ_JAAAXI010000027.1"/>
</dbReference>